<dbReference type="Proteomes" id="UP001491552">
    <property type="component" value="Unassembled WGS sequence"/>
</dbReference>
<comment type="caution">
    <text evidence="4">The sequence shown here is derived from an EMBL/GenBank/DDBJ whole genome shotgun (WGS) entry which is preliminary data.</text>
</comment>
<dbReference type="Gene3D" id="3.40.50.720">
    <property type="entry name" value="NAD(P)-binding Rossmann-like Domain"/>
    <property type="match status" value="2"/>
</dbReference>
<evidence type="ECO:0000313" key="5">
    <source>
        <dbReference type="Proteomes" id="UP001491552"/>
    </source>
</evidence>
<evidence type="ECO:0000313" key="4">
    <source>
        <dbReference type="EMBL" id="MEQ2511388.1"/>
    </source>
</evidence>
<keyword evidence="5" id="KW-1185">Reference proteome</keyword>
<protein>
    <submittedName>
        <fullName evidence="4">D-2-hydroxyacid dehydrogenase</fullName>
    </submittedName>
</protein>
<dbReference type="PANTHER" id="PTHR43333">
    <property type="entry name" value="2-HACID_DH_C DOMAIN-CONTAINING PROTEIN"/>
    <property type="match status" value="1"/>
</dbReference>
<gene>
    <name evidence="4" type="ORF">WMO66_09035</name>
</gene>
<dbReference type="SUPFAM" id="SSF51735">
    <property type="entry name" value="NAD(P)-binding Rossmann-fold domains"/>
    <property type="match status" value="1"/>
</dbReference>
<proteinExistence type="predicted"/>
<dbReference type="InterPro" id="IPR036291">
    <property type="entry name" value="NAD(P)-bd_dom_sf"/>
</dbReference>
<reference evidence="4 5" key="1">
    <citation type="submission" date="2024-03" db="EMBL/GenBank/DDBJ databases">
        <title>Human intestinal bacterial collection.</title>
        <authorList>
            <person name="Pauvert C."/>
            <person name="Hitch T.C.A."/>
            <person name="Clavel T."/>
        </authorList>
    </citation>
    <scope>NUCLEOTIDE SEQUENCE [LARGE SCALE GENOMIC DNA]</scope>
    <source>
        <strain evidence="4 5">CLA-AA-H192</strain>
    </source>
</reference>
<dbReference type="PANTHER" id="PTHR43333:SF1">
    <property type="entry name" value="D-ISOMER SPECIFIC 2-HYDROXYACID DEHYDROGENASE NAD-BINDING DOMAIN-CONTAINING PROTEIN"/>
    <property type="match status" value="1"/>
</dbReference>
<evidence type="ECO:0000256" key="1">
    <source>
        <dbReference type="ARBA" id="ARBA00023002"/>
    </source>
</evidence>
<dbReference type="EMBL" id="JBBMFF010000229">
    <property type="protein sequence ID" value="MEQ2511388.1"/>
    <property type="molecule type" value="Genomic_DNA"/>
</dbReference>
<dbReference type="InterPro" id="IPR006140">
    <property type="entry name" value="D-isomer_DH_NAD-bd"/>
</dbReference>
<evidence type="ECO:0000259" key="3">
    <source>
        <dbReference type="Pfam" id="PF02826"/>
    </source>
</evidence>
<accession>A0ABV1G7K8</accession>
<dbReference type="CDD" id="cd05300">
    <property type="entry name" value="2-Hacid_dh_1"/>
    <property type="match status" value="1"/>
</dbReference>
<feature type="domain" description="D-isomer specific 2-hydroxyacid dehydrogenase NAD-binding" evidence="3">
    <location>
        <begin position="95"/>
        <end position="267"/>
    </location>
</feature>
<keyword evidence="1" id="KW-0560">Oxidoreductase</keyword>
<keyword evidence="2" id="KW-0520">NAD</keyword>
<organism evidence="4 5">
    <name type="scientific">Faecousia intestinalis</name>
    <dbReference type="NCBI Taxonomy" id="3133167"/>
    <lineage>
        <taxon>Bacteria</taxon>
        <taxon>Bacillati</taxon>
        <taxon>Bacillota</taxon>
        <taxon>Clostridia</taxon>
        <taxon>Eubacteriales</taxon>
        <taxon>Oscillospiraceae</taxon>
        <taxon>Faecousia</taxon>
    </lineage>
</organism>
<dbReference type="RefSeq" id="WP_349136081.1">
    <property type="nucleotide sequence ID" value="NZ_JBBMFF010000229.1"/>
</dbReference>
<dbReference type="SUPFAM" id="SSF52283">
    <property type="entry name" value="Formate/glycerate dehydrogenase catalytic domain-like"/>
    <property type="match status" value="1"/>
</dbReference>
<sequence>MRELMIEAEYAPFAPNWFLETASRWFTVQKTPCLQTAEAVIGEPTLEALQNAPQLRWLQMTWAGADRYLHGGFPRSVLLTTASGAFGETIAEHAIGMLLSLCRRLPSYARQKSWNDLGSERRVAGGTALIFGAGDLGGSIARRLQAFGVKTFGVCRRTSPDRPGFDRLVRLDEAEALLPAADFVLGAMPQSPETAGWLSAERLALLPQDAVVVNVGRGSFLDADALARELQSGHLFGAGLDVTDPEPLPAAHPLWSLPNCILTPHVAGVSFGHLPQTEERIWRICAENLERYAAGDPLRNLVREIPL</sequence>
<name>A0ABV1G7K8_9FIRM</name>
<evidence type="ECO:0000256" key="2">
    <source>
        <dbReference type="ARBA" id="ARBA00023027"/>
    </source>
</evidence>
<dbReference type="Pfam" id="PF02826">
    <property type="entry name" value="2-Hacid_dh_C"/>
    <property type="match status" value="1"/>
</dbReference>